<keyword evidence="2" id="KW-1185">Reference proteome</keyword>
<gene>
    <name evidence="1" type="ORF">RM445_17060</name>
</gene>
<name>A0ABU2NBB1_9PSEU</name>
<dbReference type="RefSeq" id="WP_311557449.1">
    <property type="nucleotide sequence ID" value="NZ_JAVREJ010000011.1"/>
</dbReference>
<dbReference type="EMBL" id="JAVREJ010000011">
    <property type="protein sequence ID" value="MDT0351240.1"/>
    <property type="molecule type" value="Genomic_DNA"/>
</dbReference>
<dbReference type="PANTHER" id="PTHR47271">
    <property type="entry name" value="ARGININE DEIMINASE"/>
    <property type="match status" value="1"/>
</dbReference>
<dbReference type="PANTHER" id="PTHR47271:SF2">
    <property type="entry name" value="ARGININE DEIMINASE"/>
    <property type="match status" value="1"/>
</dbReference>
<reference evidence="2" key="1">
    <citation type="submission" date="2023-07" db="EMBL/GenBank/DDBJ databases">
        <title>30 novel species of actinomycetes from the DSMZ collection.</title>
        <authorList>
            <person name="Nouioui I."/>
        </authorList>
    </citation>
    <scope>NUCLEOTIDE SEQUENCE [LARGE SCALE GENOMIC DNA]</scope>
    <source>
        <strain evidence="2">DSM 45834</strain>
    </source>
</reference>
<protein>
    <submittedName>
        <fullName evidence="1">Arginine deiminase-related protein</fullName>
    </submittedName>
</protein>
<accession>A0ABU2NBB1</accession>
<organism evidence="1 2">
    <name type="scientific">Pseudonocardia charpentierae</name>
    <dbReference type="NCBI Taxonomy" id="3075545"/>
    <lineage>
        <taxon>Bacteria</taxon>
        <taxon>Bacillati</taxon>
        <taxon>Actinomycetota</taxon>
        <taxon>Actinomycetes</taxon>
        <taxon>Pseudonocardiales</taxon>
        <taxon>Pseudonocardiaceae</taxon>
        <taxon>Pseudonocardia</taxon>
    </lineage>
</organism>
<sequence>MNDHLLVSDAEHFRVDYEINPYMSTADQPDHVAAVTEHRAIVEAHLHAGRVVEHLPSVPGCPDMVFTANAALVSGRTAVLANLPAPRQPESPHHRAWLKESGFRVVEAPYAFSGQGDALPCGPLLLAAHGQRTDRRMHDLLAEELDYEVVSLRTVGPQWYDLDLALAVVDDPHTLAWCPQAFDAPSRAVLRGLGLELIEVSPAEAARFALNLVSDGRTVTMTDRAPQLAATLRARGLRVVELPTTQLAKGGGGIRCTALTLHPAPTAGT</sequence>
<dbReference type="SUPFAM" id="SSF55909">
    <property type="entry name" value="Pentein"/>
    <property type="match status" value="1"/>
</dbReference>
<dbReference type="Pfam" id="PF19420">
    <property type="entry name" value="DDAH_eukar"/>
    <property type="match status" value="1"/>
</dbReference>
<proteinExistence type="predicted"/>
<dbReference type="Gene3D" id="3.75.10.10">
    <property type="entry name" value="L-arginine/glycine Amidinotransferase, Chain A"/>
    <property type="match status" value="1"/>
</dbReference>
<evidence type="ECO:0000313" key="2">
    <source>
        <dbReference type="Proteomes" id="UP001183202"/>
    </source>
</evidence>
<comment type="caution">
    <text evidence="1">The sequence shown here is derived from an EMBL/GenBank/DDBJ whole genome shotgun (WGS) entry which is preliminary data.</text>
</comment>
<evidence type="ECO:0000313" key="1">
    <source>
        <dbReference type="EMBL" id="MDT0351240.1"/>
    </source>
</evidence>
<dbReference type="Proteomes" id="UP001183202">
    <property type="component" value="Unassembled WGS sequence"/>
</dbReference>